<dbReference type="PROSITE" id="PS50977">
    <property type="entry name" value="HTH_TETR_2"/>
    <property type="match status" value="1"/>
</dbReference>
<evidence type="ECO:0000313" key="6">
    <source>
        <dbReference type="Proteomes" id="UP001601442"/>
    </source>
</evidence>
<dbReference type="Proteomes" id="UP001601442">
    <property type="component" value="Unassembled WGS sequence"/>
</dbReference>
<keyword evidence="6" id="KW-1185">Reference proteome</keyword>
<dbReference type="InterPro" id="IPR050109">
    <property type="entry name" value="HTH-type_TetR-like_transc_reg"/>
</dbReference>
<evidence type="ECO:0000256" key="3">
    <source>
        <dbReference type="SAM" id="MobiDB-lite"/>
    </source>
</evidence>
<dbReference type="InterPro" id="IPR001647">
    <property type="entry name" value="HTH_TetR"/>
</dbReference>
<feature type="region of interest" description="Disordered" evidence="3">
    <location>
        <begin position="174"/>
        <end position="206"/>
    </location>
</feature>
<evidence type="ECO:0000259" key="4">
    <source>
        <dbReference type="PROSITE" id="PS50977"/>
    </source>
</evidence>
<dbReference type="PRINTS" id="PR00455">
    <property type="entry name" value="HTHTETR"/>
</dbReference>
<dbReference type="EMBL" id="JBIAMT010000005">
    <property type="protein sequence ID" value="MFF0499621.1"/>
    <property type="molecule type" value="Genomic_DNA"/>
</dbReference>
<dbReference type="Gene3D" id="1.10.10.60">
    <property type="entry name" value="Homeodomain-like"/>
    <property type="match status" value="1"/>
</dbReference>
<feature type="DNA-binding region" description="H-T-H motif" evidence="2">
    <location>
        <begin position="26"/>
        <end position="45"/>
    </location>
</feature>
<dbReference type="PANTHER" id="PTHR30055">
    <property type="entry name" value="HTH-TYPE TRANSCRIPTIONAL REGULATOR RUTR"/>
    <property type="match status" value="1"/>
</dbReference>
<evidence type="ECO:0000256" key="2">
    <source>
        <dbReference type="PROSITE-ProRule" id="PRU00335"/>
    </source>
</evidence>
<feature type="domain" description="HTH tetR-type" evidence="4">
    <location>
        <begin position="3"/>
        <end position="63"/>
    </location>
</feature>
<gene>
    <name evidence="5" type="ORF">ACFYU5_24705</name>
</gene>
<organism evidence="5 6">
    <name type="scientific">Nocardia aobensis</name>
    <dbReference type="NCBI Taxonomy" id="257277"/>
    <lineage>
        <taxon>Bacteria</taxon>
        <taxon>Bacillati</taxon>
        <taxon>Actinomycetota</taxon>
        <taxon>Actinomycetes</taxon>
        <taxon>Mycobacteriales</taxon>
        <taxon>Nocardiaceae</taxon>
        <taxon>Nocardia</taxon>
    </lineage>
</organism>
<name>A0ABW6P918_9NOCA</name>
<reference evidence="5 6" key="1">
    <citation type="submission" date="2024-10" db="EMBL/GenBank/DDBJ databases">
        <title>The Natural Products Discovery Center: Release of the First 8490 Sequenced Strains for Exploring Actinobacteria Biosynthetic Diversity.</title>
        <authorList>
            <person name="Kalkreuter E."/>
            <person name="Kautsar S.A."/>
            <person name="Yang D."/>
            <person name="Bader C.D."/>
            <person name="Teijaro C.N."/>
            <person name="Fluegel L."/>
            <person name="Davis C.M."/>
            <person name="Simpson J.R."/>
            <person name="Lauterbach L."/>
            <person name="Steele A.D."/>
            <person name="Gui C."/>
            <person name="Meng S."/>
            <person name="Li G."/>
            <person name="Viehrig K."/>
            <person name="Ye F."/>
            <person name="Su P."/>
            <person name="Kiefer A.F."/>
            <person name="Nichols A."/>
            <person name="Cepeda A.J."/>
            <person name="Yan W."/>
            <person name="Fan B."/>
            <person name="Jiang Y."/>
            <person name="Adhikari A."/>
            <person name="Zheng C.-J."/>
            <person name="Schuster L."/>
            <person name="Cowan T.M."/>
            <person name="Smanski M.J."/>
            <person name="Chevrette M.G."/>
            <person name="De Carvalho L.P.S."/>
            <person name="Shen B."/>
        </authorList>
    </citation>
    <scope>NUCLEOTIDE SEQUENCE [LARGE SCALE GENOMIC DNA]</scope>
    <source>
        <strain evidence="5 6">NPDC004119</strain>
    </source>
</reference>
<dbReference type="InterPro" id="IPR009057">
    <property type="entry name" value="Homeodomain-like_sf"/>
</dbReference>
<dbReference type="Pfam" id="PF00440">
    <property type="entry name" value="TetR_N"/>
    <property type="match status" value="1"/>
</dbReference>
<dbReference type="PANTHER" id="PTHR30055:SF237">
    <property type="entry name" value="TRANSCRIPTIONAL REPRESSOR MCE3R"/>
    <property type="match status" value="1"/>
</dbReference>
<dbReference type="RefSeq" id="WP_387398236.1">
    <property type="nucleotide sequence ID" value="NZ_JBIAMT010000005.1"/>
</dbReference>
<evidence type="ECO:0000313" key="5">
    <source>
        <dbReference type="EMBL" id="MFF0499621.1"/>
    </source>
</evidence>
<dbReference type="Gene3D" id="1.10.357.10">
    <property type="entry name" value="Tetracycline Repressor, domain 2"/>
    <property type="match status" value="1"/>
</dbReference>
<dbReference type="Pfam" id="PF02796">
    <property type="entry name" value="HTH_7"/>
    <property type="match status" value="1"/>
</dbReference>
<sequence length="253" mass="28171">MTDDSRTRILRTALEMFAERGYHAVSVREISERVGLTKTAVLYHFSSKVDIVVALVEPLLVDTEAMLESVRSIRNADARRWAVAEGLLDTWLRHRSVLRIHMQDQALSADPATYRRLRDIALTAQDLLAGPDADFTARVRAAQIYAALSDPVVFFADQPEKQLRAAILDGVRRLLGGSPPRDTTRTPEPPVTTSRHRTARGRPGAMTPKMVESARHMRDSGEYTVDEIAATLGVSRATVYRNLTTSHDRPTVS</sequence>
<keyword evidence="1 2" id="KW-0238">DNA-binding</keyword>
<accession>A0ABW6P918</accession>
<comment type="caution">
    <text evidence="5">The sequence shown here is derived from an EMBL/GenBank/DDBJ whole genome shotgun (WGS) entry which is preliminary data.</text>
</comment>
<evidence type="ECO:0000256" key="1">
    <source>
        <dbReference type="ARBA" id="ARBA00023125"/>
    </source>
</evidence>
<protein>
    <submittedName>
        <fullName evidence="5">TetR family transcriptional regulator</fullName>
    </submittedName>
</protein>
<dbReference type="CDD" id="cd00569">
    <property type="entry name" value="HTH_Hin_like"/>
    <property type="match status" value="1"/>
</dbReference>
<proteinExistence type="predicted"/>
<dbReference type="InterPro" id="IPR006120">
    <property type="entry name" value="Resolvase_HTH_dom"/>
</dbReference>
<dbReference type="SUPFAM" id="SSF46689">
    <property type="entry name" value="Homeodomain-like"/>
    <property type="match status" value="2"/>
</dbReference>